<gene>
    <name evidence="2" type="ORF">DL897_15980</name>
</gene>
<accession>A0A364K194</accession>
<comment type="caution">
    <text evidence="2">The sequence shown here is derived from an EMBL/GenBank/DDBJ whole genome shotgun (WGS) entry which is preliminary data.</text>
</comment>
<dbReference type="PROSITE" id="PS51819">
    <property type="entry name" value="VOC"/>
    <property type="match status" value="1"/>
</dbReference>
<dbReference type="PANTHER" id="PTHR21366">
    <property type="entry name" value="GLYOXALASE FAMILY PROTEIN"/>
    <property type="match status" value="1"/>
</dbReference>
<dbReference type="PANTHER" id="PTHR21366:SF31">
    <property type="entry name" value="METALLOTHIOL TRANSFERASE FOSB"/>
    <property type="match status" value="1"/>
</dbReference>
<name>A0A364K194_9BACL</name>
<dbReference type="Pfam" id="PF00903">
    <property type="entry name" value="Glyoxalase"/>
    <property type="match status" value="1"/>
</dbReference>
<proteinExistence type="predicted"/>
<dbReference type="OrthoDB" id="375220at2"/>
<evidence type="ECO:0000259" key="1">
    <source>
        <dbReference type="PROSITE" id="PS51819"/>
    </source>
</evidence>
<organism evidence="2 3">
    <name type="scientific">Thermoflavimicrobium daqui</name>
    <dbReference type="NCBI Taxonomy" id="2137476"/>
    <lineage>
        <taxon>Bacteria</taxon>
        <taxon>Bacillati</taxon>
        <taxon>Bacillota</taxon>
        <taxon>Bacilli</taxon>
        <taxon>Bacillales</taxon>
        <taxon>Thermoactinomycetaceae</taxon>
        <taxon>Thermoflavimicrobium</taxon>
    </lineage>
</organism>
<dbReference type="Proteomes" id="UP000251213">
    <property type="component" value="Unassembled WGS sequence"/>
</dbReference>
<dbReference type="InterPro" id="IPR029068">
    <property type="entry name" value="Glyas_Bleomycin-R_OHBP_Dase"/>
</dbReference>
<reference evidence="2 3" key="2">
    <citation type="submission" date="2018-06" db="EMBL/GenBank/DDBJ databases">
        <authorList>
            <person name="Zhirakovskaya E."/>
        </authorList>
    </citation>
    <scope>NUCLEOTIDE SEQUENCE [LARGE SCALE GENOMIC DNA]</scope>
    <source>
        <strain evidence="2 3">FBKL4.011</strain>
    </source>
</reference>
<protein>
    <submittedName>
        <fullName evidence="2">Glyoxalase</fullName>
    </submittedName>
</protein>
<dbReference type="InterPro" id="IPR004360">
    <property type="entry name" value="Glyas_Fos-R_dOase_dom"/>
</dbReference>
<dbReference type="Gene3D" id="3.10.180.10">
    <property type="entry name" value="2,3-Dihydroxybiphenyl 1,2-Dioxygenase, domain 1"/>
    <property type="match status" value="1"/>
</dbReference>
<evidence type="ECO:0000313" key="2">
    <source>
        <dbReference type="EMBL" id="RAL21454.1"/>
    </source>
</evidence>
<reference evidence="2 3" key="1">
    <citation type="submission" date="2018-06" db="EMBL/GenBank/DDBJ databases">
        <title>Thermoflavimicrobium daqus sp. nov., a thermophilic microbe isolated from Moutai-flavour Daqu.</title>
        <authorList>
            <person name="Wang X."/>
            <person name="Zhou H."/>
        </authorList>
    </citation>
    <scope>NUCLEOTIDE SEQUENCE [LARGE SCALE GENOMIC DNA]</scope>
    <source>
        <strain evidence="2 3">FBKL4.011</strain>
    </source>
</reference>
<dbReference type="RefSeq" id="WP_113660127.1">
    <property type="nucleotide sequence ID" value="NZ_KZ845675.1"/>
</dbReference>
<sequence length="145" mass="16666">MEIQGLFETHLHVADLKRSAAFYEDILGLELAFVSPRQVRFYWVGGKGQAMLGLWQKEPSQIQRQHFAFRISPTYMEQAIHHLKTHGIPVHNFLADGTDRPFVFAWMPAVSIYFADPDGHSLEFISMLPDPPKPELGEKVFAWDK</sequence>
<dbReference type="InterPro" id="IPR037523">
    <property type="entry name" value="VOC_core"/>
</dbReference>
<dbReference type="EMBL" id="QJKK01000013">
    <property type="protein sequence ID" value="RAL21454.1"/>
    <property type="molecule type" value="Genomic_DNA"/>
</dbReference>
<feature type="domain" description="VOC" evidence="1">
    <location>
        <begin position="5"/>
        <end position="127"/>
    </location>
</feature>
<dbReference type="AlphaFoldDB" id="A0A364K194"/>
<evidence type="ECO:0000313" key="3">
    <source>
        <dbReference type="Proteomes" id="UP000251213"/>
    </source>
</evidence>
<dbReference type="SUPFAM" id="SSF54593">
    <property type="entry name" value="Glyoxalase/Bleomycin resistance protein/Dihydroxybiphenyl dioxygenase"/>
    <property type="match status" value="1"/>
</dbReference>
<keyword evidence="3" id="KW-1185">Reference proteome</keyword>
<dbReference type="InterPro" id="IPR050383">
    <property type="entry name" value="GlyoxalaseI/FosfomycinResist"/>
</dbReference>